<dbReference type="Gene3D" id="1.10.510.10">
    <property type="entry name" value="Transferase(Phosphotransferase) domain 1"/>
    <property type="match status" value="1"/>
</dbReference>
<dbReference type="InterPro" id="IPR011009">
    <property type="entry name" value="Kinase-like_dom_sf"/>
</dbReference>
<evidence type="ECO:0000256" key="10">
    <source>
        <dbReference type="PROSITE-ProRule" id="PRU10141"/>
    </source>
</evidence>
<dbReference type="OrthoDB" id="5410658at2759"/>
<feature type="compositionally biased region" description="Low complexity" evidence="11">
    <location>
        <begin position="119"/>
        <end position="131"/>
    </location>
</feature>
<feature type="region of interest" description="Disordered" evidence="11">
    <location>
        <begin position="499"/>
        <end position="571"/>
    </location>
</feature>
<comment type="catalytic activity">
    <reaction evidence="8">
        <text>L-threonyl-[protein] + ATP = O-phospho-L-threonyl-[protein] + ADP + H(+)</text>
        <dbReference type="Rhea" id="RHEA:46608"/>
        <dbReference type="Rhea" id="RHEA-COMP:11060"/>
        <dbReference type="Rhea" id="RHEA-COMP:11605"/>
        <dbReference type="ChEBI" id="CHEBI:15378"/>
        <dbReference type="ChEBI" id="CHEBI:30013"/>
        <dbReference type="ChEBI" id="CHEBI:30616"/>
        <dbReference type="ChEBI" id="CHEBI:61977"/>
        <dbReference type="ChEBI" id="CHEBI:456216"/>
        <dbReference type="EC" id="2.7.11.1"/>
    </reaction>
</comment>
<keyword evidence="14" id="KW-1185">Reference proteome</keyword>
<feature type="region of interest" description="Disordered" evidence="11">
    <location>
        <begin position="1185"/>
        <end position="1435"/>
    </location>
</feature>
<dbReference type="GO" id="GO:0004674">
    <property type="term" value="F:protein serine/threonine kinase activity"/>
    <property type="evidence" value="ECO:0007669"/>
    <property type="project" value="UniProtKB-KW"/>
</dbReference>
<evidence type="ECO:0000256" key="9">
    <source>
        <dbReference type="ARBA" id="ARBA00048679"/>
    </source>
</evidence>
<dbReference type="GO" id="GO:0005524">
    <property type="term" value="F:ATP binding"/>
    <property type="evidence" value="ECO:0007669"/>
    <property type="project" value="UniProtKB-UniRule"/>
</dbReference>
<feature type="compositionally biased region" description="Basic and acidic residues" evidence="11">
    <location>
        <begin position="1038"/>
        <end position="1050"/>
    </location>
</feature>
<feature type="region of interest" description="Disordered" evidence="11">
    <location>
        <begin position="1"/>
        <end position="137"/>
    </location>
</feature>
<evidence type="ECO:0000259" key="12">
    <source>
        <dbReference type="PROSITE" id="PS50011"/>
    </source>
</evidence>
<dbReference type="PANTHER" id="PTHR48012">
    <property type="entry name" value="STERILE20-LIKE KINASE, ISOFORM B-RELATED"/>
    <property type="match status" value="1"/>
</dbReference>
<dbReference type="InterPro" id="IPR017441">
    <property type="entry name" value="Protein_kinase_ATP_BS"/>
</dbReference>
<name>A0A437AA19_ARTFL</name>
<dbReference type="InterPro" id="IPR008271">
    <property type="entry name" value="Ser/Thr_kinase_AS"/>
</dbReference>
<evidence type="ECO:0000256" key="1">
    <source>
        <dbReference type="ARBA" id="ARBA00008874"/>
    </source>
</evidence>
<comment type="similarity">
    <text evidence="1">Belongs to the protein kinase superfamily. STE Ser/Thr protein kinase family. STE20 subfamily.</text>
</comment>
<sequence>MPFKEFTPSGSPPREPPSQQRAAFRQRPSLPATLPEAIGKPSLEWSSGRGGLARRGSAVESSTRISTPAVPGSGRPSNNAQLGPPPSSVRPLLRAQSSASSRFLTPPNRPELRSRRSGSRPGSSAGLAPSSQQQMGKDWTDEVKLPDYGIPKKVVSGKELADNYVLLETLGRGAFGTVYSALDKINCRMVAIKVFNVESPEDDVGDLQNEIGILSSLKHPNVTEHYVSFFKNHFLWIVMELVDYGSCAELVNRSHSKHRSYSDESTCKIILRETLKALVYIHENHLIHRDLKAANILLSSNGNVKLADFGVSARVEEHMPSKNTFVGTPLWMAPEIINTRLSKEKGYTSKIDIWSLGITAYELATSKPPHATLNTAEALGIIGKGHEPRLPPDFSKPFQNFVARCLKADPTLRPHAHELLDDPFFDDSPDKSELVELIKKYPRPPLKTKDSERETFPEMNSLASTDPGWDWNWGTIRSSTNFIDPVPFKPWHKLGKGIIPDETTADGDVESGKGAVSGQQSRAHRRATSTTEVPAAGRKSMDARTPVSRPSTATNQPASRPSTGVKDNVRDRETTIKAGSFGRQLASAEVNARVAGHRAGRGQDVKSKLGSERSRHAEIGELAGSQSQDSPADRPRAFVRRGSRVQETKERIARRESLGPELPTARPLPSSRPTSSRANTSYDVRDQQKFPVLERPQREDYLGPEITTVKPHPPSSSRPSSSSHAERLARSSNGSMSRHTLERQASKTLDNDPFQSGFKTAAPHDSKGQLGRNAFDFVVKATIEELYYNLQPGKKRDVIRNLGRAWAELDAVSPELELTVIRRLCRGIMEYPELKSVLLSDAREPDARSPQDFEDFSETPMSDAFRRSGSKSSQESLARARRLALLNKLDAEPLFATTKNEQMRNQHWHKAYRSSSALHVPQEPTIEESNPSTPTPQVVPYEVQAIEAKLRILQENMRMPSQSAPSDYDDLSPLDPTQKIMFDNLDRLRQESKPQLVALRHAESKEADEDKARGAVPNSMGRQHLRGISRETTPVADDEIRGILRSDKEKASRKHDPKRPSFSYDGAGYDSESDGPEVAVRSAAIDMTPSTPKIQRKRKSVVRINPNEEIVEIKPLPLKSGAPSPVKLFSPRTRLRQALQSDDETSPVQLPKADAPDTPAALPEGSRTPLMQKKITQLRSPEEIIEANAAKQPRSPVQSENVRVESSKNRLAAFARKVEYSSPLPDTAAYVRPLGRRATRASLPSSKASMPSSRPRAKSTATDPAAQLPSKTPGRKRSQSNLAENKPLIPRSSQLDSPCSSEEQEEVQPKSTTPAPPRSSRPTPTESFGPELLPARRLDRPIMRPISQPAARPSSARLGRPFTAHASAPVLGANGATREPYRSSRSNAERPEYQWQRRGDMKKLDDYLNGKFGGNQGSGESAHRQQPTKAIFENL</sequence>
<keyword evidence="3" id="KW-0723">Serine/threonine-protein kinase</keyword>
<accession>A0A437AA19</accession>
<dbReference type="PROSITE" id="PS00107">
    <property type="entry name" value="PROTEIN_KINASE_ATP"/>
    <property type="match status" value="1"/>
</dbReference>
<protein>
    <recommendedName>
        <fullName evidence="2">non-specific serine/threonine protein kinase</fullName>
        <ecNumber evidence="2">2.7.11.1</ecNumber>
    </recommendedName>
</protein>
<gene>
    <name evidence="13" type="ORF">DFL_002215</name>
</gene>
<feature type="compositionally biased region" description="Polar residues" evidence="11">
    <location>
        <begin position="1291"/>
        <end position="1301"/>
    </location>
</feature>
<keyword evidence="6" id="KW-0418">Kinase</keyword>
<reference evidence="13 14" key="1">
    <citation type="submission" date="2019-01" db="EMBL/GenBank/DDBJ databases">
        <title>Intercellular communication is required for trap formation in the nematode-trapping fungus Duddingtonia flagrans.</title>
        <authorList>
            <person name="Youssar L."/>
            <person name="Wernet V."/>
            <person name="Hensel N."/>
            <person name="Hildebrandt H.-G."/>
            <person name="Fischer R."/>
        </authorList>
    </citation>
    <scope>NUCLEOTIDE SEQUENCE [LARGE SCALE GENOMIC DNA]</scope>
    <source>
        <strain evidence="13 14">CBS H-5679</strain>
    </source>
</reference>
<keyword evidence="4" id="KW-0808">Transferase</keyword>
<comment type="catalytic activity">
    <reaction evidence="9">
        <text>L-seryl-[protein] + ATP = O-phospho-L-seryl-[protein] + ADP + H(+)</text>
        <dbReference type="Rhea" id="RHEA:17989"/>
        <dbReference type="Rhea" id="RHEA-COMP:9863"/>
        <dbReference type="Rhea" id="RHEA-COMP:11604"/>
        <dbReference type="ChEBI" id="CHEBI:15378"/>
        <dbReference type="ChEBI" id="CHEBI:29999"/>
        <dbReference type="ChEBI" id="CHEBI:30616"/>
        <dbReference type="ChEBI" id="CHEBI:83421"/>
        <dbReference type="ChEBI" id="CHEBI:456216"/>
        <dbReference type="EC" id="2.7.11.1"/>
    </reaction>
</comment>
<evidence type="ECO:0000256" key="6">
    <source>
        <dbReference type="ARBA" id="ARBA00022777"/>
    </source>
</evidence>
<feature type="compositionally biased region" description="Basic and acidic residues" evidence="11">
    <location>
        <begin position="841"/>
        <end position="851"/>
    </location>
</feature>
<proteinExistence type="inferred from homology"/>
<evidence type="ECO:0000256" key="8">
    <source>
        <dbReference type="ARBA" id="ARBA00047899"/>
    </source>
</evidence>
<feature type="region of interest" description="Disordered" evidence="11">
    <location>
        <begin position="1001"/>
        <end position="1077"/>
    </location>
</feature>
<feature type="compositionally biased region" description="Basic and acidic residues" evidence="11">
    <location>
        <begin position="644"/>
        <end position="658"/>
    </location>
</feature>
<dbReference type="GO" id="GO:0005737">
    <property type="term" value="C:cytoplasm"/>
    <property type="evidence" value="ECO:0007669"/>
    <property type="project" value="TreeGrafter"/>
</dbReference>
<dbReference type="SMART" id="SM00220">
    <property type="entry name" value="S_TKc"/>
    <property type="match status" value="1"/>
</dbReference>
<dbReference type="PROSITE" id="PS00108">
    <property type="entry name" value="PROTEIN_KINASE_ST"/>
    <property type="match status" value="1"/>
</dbReference>
<organism evidence="13 14">
    <name type="scientific">Arthrobotrys flagrans</name>
    <name type="common">Nematode-trapping fungus</name>
    <name type="synonym">Trichothecium flagrans</name>
    <dbReference type="NCBI Taxonomy" id="97331"/>
    <lineage>
        <taxon>Eukaryota</taxon>
        <taxon>Fungi</taxon>
        <taxon>Dikarya</taxon>
        <taxon>Ascomycota</taxon>
        <taxon>Pezizomycotina</taxon>
        <taxon>Orbiliomycetes</taxon>
        <taxon>Orbiliales</taxon>
        <taxon>Orbiliaceae</taxon>
        <taxon>Arthrobotrys</taxon>
    </lineage>
</organism>
<dbReference type="EMBL" id="SAEB01000003">
    <property type="protein sequence ID" value="RVD88016.1"/>
    <property type="molecule type" value="Genomic_DNA"/>
</dbReference>
<dbReference type="InterPro" id="IPR000719">
    <property type="entry name" value="Prot_kinase_dom"/>
</dbReference>
<evidence type="ECO:0000256" key="5">
    <source>
        <dbReference type="ARBA" id="ARBA00022741"/>
    </source>
</evidence>
<evidence type="ECO:0000256" key="3">
    <source>
        <dbReference type="ARBA" id="ARBA00022527"/>
    </source>
</evidence>
<feature type="compositionally biased region" description="Basic and acidic residues" evidence="11">
    <location>
        <begin position="1001"/>
        <end position="1013"/>
    </location>
</feature>
<dbReference type="PANTHER" id="PTHR48012:SF10">
    <property type="entry name" value="FI20177P1"/>
    <property type="match status" value="1"/>
</dbReference>
<dbReference type="SUPFAM" id="SSF56112">
    <property type="entry name" value="Protein kinase-like (PK-like)"/>
    <property type="match status" value="1"/>
</dbReference>
<dbReference type="GeneID" id="93584526"/>
<feature type="compositionally biased region" description="Basic and acidic residues" evidence="11">
    <location>
        <begin position="1379"/>
        <end position="1408"/>
    </location>
</feature>
<feature type="region of interest" description="Disordered" evidence="11">
    <location>
        <begin position="593"/>
        <end position="769"/>
    </location>
</feature>
<dbReference type="PROSITE" id="PS50011">
    <property type="entry name" value="PROTEIN_KINASE_DOM"/>
    <property type="match status" value="1"/>
</dbReference>
<dbReference type="VEuPathDB" id="FungiDB:DFL_002215"/>
<feature type="region of interest" description="Disordered" evidence="11">
    <location>
        <begin position="1137"/>
        <end position="1171"/>
    </location>
</feature>
<evidence type="ECO:0000256" key="4">
    <source>
        <dbReference type="ARBA" id="ARBA00022679"/>
    </source>
</evidence>
<dbReference type="Pfam" id="PF00069">
    <property type="entry name" value="Pkinase"/>
    <property type="match status" value="1"/>
</dbReference>
<dbReference type="EC" id="2.7.11.1" evidence="2"/>
<evidence type="ECO:0000313" key="14">
    <source>
        <dbReference type="Proteomes" id="UP000283090"/>
    </source>
</evidence>
<dbReference type="InterPro" id="IPR050629">
    <property type="entry name" value="STE20/SPS1-PAK"/>
</dbReference>
<feature type="compositionally biased region" description="Basic and acidic residues" evidence="11">
    <location>
        <begin position="601"/>
        <end position="619"/>
    </location>
</feature>
<comment type="caution">
    <text evidence="13">The sequence shown here is derived from an EMBL/GenBank/DDBJ whole genome shotgun (WGS) entry which is preliminary data.</text>
</comment>
<keyword evidence="5 10" id="KW-0547">Nucleotide-binding</keyword>
<evidence type="ECO:0000256" key="7">
    <source>
        <dbReference type="ARBA" id="ARBA00022840"/>
    </source>
</evidence>
<evidence type="ECO:0000256" key="11">
    <source>
        <dbReference type="SAM" id="MobiDB-lite"/>
    </source>
</evidence>
<feature type="region of interest" description="Disordered" evidence="11">
    <location>
        <begin position="841"/>
        <end position="876"/>
    </location>
</feature>
<feature type="compositionally biased region" description="Polar residues" evidence="11">
    <location>
        <begin position="548"/>
        <end position="562"/>
    </location>
</feature>
<feature type="domain" description="Protein kinase" evidence="12">
    <location>
        <begin position="164"/>
        <end position="425"/>
    </location>
</feature>
<feature type="binding site" evidence="10">
    <location>
        <position position="193"/>
    </location>
    <ligand>
        <name>ATP</name>
        <dbReference type="ChEBI" id="CHEBI:30616"/>
    </ligand>
</feature>
<keyword evidence="7 10" id="KW-0067">ATP-binding</keyword>
<feature type="compositionally biased region" description="Low complexity" evidence="11">
    <location>
        <begin position="1241"/>
        <end position="1254"/>
    </location>
</feature>
<dbReference type="RefSeq" id="XP_067493560.1">
    <property type="nucleotide sequence ID" value="XM_067630969.1"/>
</dbReference>
<evidence type="ECO:0000256" key="2">
    <source>
        <dbReference type="ARBA" id="ARBA00012513"/>
    </source>
</evidence>
<dbReference type="STRING" id="97331.A0A437AA19"/>
<dbReference type="Proteomes" id="UP000283090">
    <property type="component" value="Unassembled WGS sequence"/>
</dbReference>
<feature type="compositionally biased region" description="Low complexity" evidence="11">
    <location>
        <begin position="662"/>
        <end position="678"/>
    </location>
</feature>
<evidence type="ECO:0000313" key="13">
    <source>
        <dbReference type="EMBL" id="RVD88016.1"/>
    </source>
</evidence>